<feature type="domain" description="Peptidase C1A papain C-terminal" evidence="4">
    <location>
        <begin position="462"/>
        <end position="693"/>
    </location>
</feature>
<evidence type="ECO:0000256" key="3">
    <source>
        <dbReference type="SAM" id="MobiDB-lite"/>
    </source>
</evidence>
<dbReference type="CDD" id="cd02619">
    <property type="entry name" value="Peptidase_C1"/>
    <property type="match status" value="1"/>
</dbReference>
<evidence type="ECO:0000256" key="1">
    <source>
        <dbReference type="ARBA" id="ARBA00008455"/>
    </source>
</evidence>
<accession>A0A9P1DGY5</accession>
<keyword evidence="7" id="KW-1185">Reference proteome</keyword>
<comment type="caution">
    <text evidence="5">The sequence shown here is derived from an EMBL/GenBank/DDBJ whole genome shotgun (WGS) entry which is preliminary data.</text>
</comment>
<proteinExistence type="inferred from homology"/>
<gene>
    <name evidence="5" type="ORF">C1SCF055_LOCUS35262</name>
</gene>
<protein>
    <submittedName>
        <fullName evidence="6">Uncharacterized peptidase C1-like protein L477</fullName>
    </submittedName>
</protein>
<dbReference type="Proteomes" id="UP001152797">
    <property type="component" value="Unassembled WGS sequence"/>
</dbReference>
<reference evidence="5" key="1">
    <citation type="submission" date="2022-10" db="EMBL/GenBank/DDBJ databases">
        <authorList>
            <person name="Chen Y."/>
            <person name="Dougan E. K."/>
            <person name="Chan C."/>
            <person name="Rhodes N."/>
            <person name="Thang M."/>
        </authorList>
    </citation>
    <scope>NUCLEOTIDE SEQUENCE</scope>
</reference>
<reference evidence="6 7" key="2">
    <citation type="submission" date="2024-05" db="EMBL/GenBank/DDBJ databases">
        <authorList>
            <person name="Chen Y."/>
            <person name="Shah S."/>
            <person name="Dougan E. K."/>
            <person name="Thang M."/>
            <person name="Chan C."/>
        </authorList>
    </citation>
    <scope>NUCLEOTIDE SEQUENCE [LARGE SCALE GENOMIC DNA]</scope>
</reference>
<sequence>MQRAQLSHGSHHRQLCAWNVFAGTVPRRTLSLEHALELLGCDCLVWRIFRLSGDFEATTACWLGLREMAGTCVRCKELEHCDVPNVLFDGLHWNILEPRLASSVKNKVESGHIKNPSSYVCATVVRGYVPEADGGAQAFCQAQQTEPAVHQVPAAALQVTPRPPSSSGGVDMNMAVARLSSTIGMVRAEEAGVNLTDDAIQALLKLPTQHASQLLEQVAEKKVKGVIRDLSNYVIATVARGYHPKEGGVVGGHLGLQPRPKSQAEPQAPLAAQLAAQPQLAPVFQRGVAPAPAPDRSKGKGKGTIELVPPDATVVEMAILDLNQKDLWDGQRLDAESLLALRCIPEEQGMDLLGSLFSKGSGKGNVKIRNPNDYVQAAVAKIIREGGTGSRNFTGNQTRQKAVEMGLNLEDETLQLLSKMPLRSSVKLLDAGKQALHRGEDPNSAIAAAKVQEYEPTESGDLPSKVDLRNHMSPVEDQSQANSCCANAVAGAFEYINMRHCKRNGDTPADISRLFIYYVGRKKDQKDWNEKGPLADDGMSIGGAITAMQTHGACMEADWPYDLNHVNKKPNDDCFKAAQRFKVLEATRIPVDLDCMRRCLAEGHPIVFGLKLTQRFFQPRQGYCATPDPNDPQSASHGLHAMLLVGYNDRQSIFIVRNSWGTSWGDQGYGYVPYDYIASQEFNIGSQYAIKGLTEVDFTPDDDDGADVELPGEDGEEDDMQSFDADDLDPPGDEDDLDIDTDFVETLKNTFFYNDAKMPKQMFMQIGVMATNADIDFMQWLMMKLKDDGDDTRYGYDDLMAFIKEFGDQK</sequence>
<dbReference type="GO" id="GO:0006508">
    <property type="term" value="P:proteolysis"/>
    <property type="evidence" value="ECO:0007669"/>
    <property type="project" value="InterPro"/>
</dbReference>
<evidence type="ECO:0000259" key="4">
    <source>
        <dbReference type="SMART" id="SM00645"/>
    </source>
</evidence>
<feature type="region of interest" description="Disordered" evidence="3">
    <location>
        <begin position="699"/>
        <end position="735"/>
    </location>
</feature>
<dbReference type="PANTHER" id="PTHR12411">
    <property type="entry name" value="CYSTEINE PROTEASE FAMILY C1-RELATED"/>
    <property type="match status" value="1"/>
</dbReference>
<name>A0A9P1DGY5_9DINO</name>
<dbReference type="SMART" id="SM00645">
    <property type="entry name" value="Pept_C1"/>
    <property type="match status" value="1"/>
</dbReference>
<dbReference type="EMBL" id="CAMXCT010004669">
    <property type="protein sequence ID" value="CAI4009938.1"/>
    <property type="molecule type" value="Genomic_DNA"/>
</dbReference>
<evidence type="ECO:0000313" key="5">
    <source>
        <dbReference type="EMBL" id="CAI4009938.1"/>
    </source>
</evidence>
<keyword evidence="2" id="KW-0865">Zymogen</keyword>
<organism evidence="5">
    <name type="scientific">Cladocopium goreaui</name>
    <dbReference type="NCBI Taxonomy" id="2562237"/>
    <lineage>
        <taxon>Eukaryota</taxon>
        <taxon>Sar</taxon>
        <taxon>Alveolata</taxon>
        <taxon>Dinophyceae</taxon>
        <taxon>Suessiales</taxon>
        <taxon>Symbiodiniaceae</taxon>
        <taxon>Cladocopium</taxon>
    </lineage>
</organism>
<dbReference type="OrthoDB" id="640249at2759"/>
<dbReference type="InterPro" id="IPR013128">
    <property type="entry name" value="Peptidase_C1A"/>
</dbReference>
<evidence type="ECO:0000256" key="2">
    <source>
        <dbReference type="ARBA" id="ARBA00023145"/>
    </source>
</evidence>
<dbReference type="InterPro" id="IPR025660">
    <property type="entry name" value="Pept_his_AS"/>
</dbReference>
<comment type="similarity">
    <text evidence="1">Belongs to the peptidase C1 family.</text>
</comment>
<evidence type="ECO:0000313" key="6">
    <source>
        <dbReference type="EMBL" id="CAL4797250.1"/>
    </source>
</evidence>
<dbReference type="EMBL" id="CAMXCT020004669">
    <property type="protein sequence ID" value="CAL1163313.1"/>
    <property type="molecule type" value="Genomic_DNA"/>
</dbReference>
<dbReference type="PROSITE" id="PS00639">
    <property type="entry name" value="THIOL_PROTEASE_HIS"/>
    <property type="match status" value="1"/>
</dbReference>
<dbReference type="Pfam" id="PF00112">
    <property type="entry name" value="Peptidase_C1"/>
    <property type="match status" value="1"/>
</dbReference>
<dbReference type="Gene3D" id="3.90.70.10">
    <property type="entry name" value="Cysteine proteinases"/>
    <property type="match status" value="1"/>
</dbReference>
<dbReference type="InterPro" id="IPR038765">
    <property type="entry name" value="Papain-like_cys_pep_sf"/>
</dbReference>
<dbReference type="SUPFAM" id="SSF54001">
    <property type="entry name" value="Cysteine proteinases"/>
    <property type="match status" value="1"/>
</dbReference>
<dbReference type="GO" id="GO:0008234">
    <property type="term" value="F:cysteine-type peptidase activity"/>
    <property type="evidence" value="ECO:0007669"/>
    <property type="project" value="InterPro"/>
</dbReference>
<dbReference type="EMBL" id="CAMXCT030004669">
    <property type="protein sequence ID" value="CAL4797250.1"/>
    <property type="molecule type" value="Genomic_DNA"/>
</dbReference>
<dbReference type="InterPro" id="IPR000668">
    <property type="entry name" value="Peptidase_C1A_C"/>
</dbReference>
<dbReference type="AlphaFoldDB" id="A0A9P1DGY5"/>
<evidence type="ECO:0000313" key="7">
    <source>
        <dbReference type="Proteomes" id="UP001152797"/>
    </source>
</evidence>